<reference evidence="8" key="1">
    <citation type="journal article" date="2007" name="New Phytol.">
        <title>Evolution of nucleotide sequences and expression patterns of hydrophobin genes in the ectomycorrhizal fungus Paxillus involutus.</title>
        <authorList>
            <person name="Rajashekar B."/>
            <person name="Samson P."/>
            <person name="Johansson T."/>
            <person name="Tunlid A."/>
        </authorList>
    </citation>
    <scope>NUCLEOTIDE SEQUENCE</scope>
    <source>
        <strain evidence="8">ATCC 200175</strain>
    </source>
</reference>
<evidence type="ECO:0000256" key="5">
    <source>
        <dbReference type="ARBA" id="ARBA00022729"/>
    </source>
</evidence>
<dbReference type="SMART" id="SM00075">
    <property type="entry name" value="HYDRO"/>
    <property type="match status" value="1"/>
</dbReference>
<accession>A9X668</accession>
<keyword evidence="3 7" id="KW-0134">Cell wall</keyword>
<evidence type="ECO:0000256" key="7">
    <source>
        <dbReference type="RuleBase" id="RU365009"/>
    </source>
</evidence>
<dbReference type="GO" id="GO:0005199">
    <property type="term" value="F:structural constituent of cell wall"/>
    <property type="evidence" value="ECO:0007669"/>
    <property type="project" value="InterPro"/>
</dbReference>
<keyword evidence="4 7" id="KW-0964">Secreted</keyword>
<evidence type="ECO:0000256" key="1">
    <source>
        <dbReference type="ARBA" id="ARBA00004191"/>
    </source>
</evidence>
<comment type="subcellular location">
    <subcellularLocation>
        <location evidence="1 7">Secreted</location>
        <location evidence="1 7">Cell wall</location>
    </subcellularLocation>
</comment>
<evidence type="ECO:0000256" key="6">
    <source>
        <dbReference type="ARBA" id="ARBA00023157"/>
    </source>
</evidence>
<dbReference type="GO" id="GO:0009277">
    <property type="term" value="C:fungal-type cell wall"/>
    <property type="evidence" value="ECO:0007669"/>
    <property type="project" value="InterPro"/>
</dbReference>
<keyword evidence="5 7" id="KW-0732">Signal</keyword>
<sequence>MFTRVFTVVSVAALAIAGAAPTSQCNTGTTQCCNNVQSASSMNQLLSAVGFVNVLAGLTGNVGTDCTPITAVGTGSGADCTAQPVCCTDNTFNGLINIGCTPININA</sequence>
<proteinExistence type="evidence at transcript level"/>
<dbReference type="AlphaFoldDB" id="A9X668"/>
<name>A9X668_PAXIN</name>
<evidence type="ECO:0000256" key="4">
    <source>
        <dbReference type="ARBA" id="ARBA00022525"/>
    </source>
</evidence>
<evidence type="ECO:0000256" key="3">
    <source>
        <dbReference type="ARBA" id="ARBA00022512"/>
    </source>
</evidence>
<keyword evidence="6 7" id="KW-1015">Disulfide bond</keyword>
<dbReference type="PROSITE" id="PS00956">
    <property type="entry name" value="HYDROPHOBIN"/>
    <property type="match status" value="1"/>
</dbReference>
<dbReference type="InterPro" id="IPR001338">
    <property type="entry name" value="Class_I_Hydrophobin"/>
</dbReference>
<evidence type="ECO:0000256" key="2">
    <source>
        <dbReference type="ARBA" id="ARBA00010446"/>
    </source>
</evidence>
<feature type="signal peptide" evidence="7">
    <location>
        <begin position="1"/>
        <end position="19"/>
    </location>
</feature>
<organism evidence="8">
    <name type="scientific">Paxillus involutus</name>
    <name type="common">Brown roll-rim</name>
    <name type="synonym">Agaricus involutus</name>
    <dbReference type="NCBI Taxonomy" id="71150"/>
    <lineage>
        <taxon>Eukaryota</taxon>
        <taxon>Fungi</taxon>
        <taxon>Dikarya</taxon>
        <taxon>Basidiomycota</taxon>
        <taxon>Agaricomycotina</taxon>
        <taxon>Agaricomycetes</taxon>
        <taxon>Agaricomycetidae</taxon>
        <taxon>Boletales</taxon>
        <taxon>Paxilineae</taxon>
        <taxon>Paxillaceae</taxon>
        <taxon>Paxillus</taxon>
    </lineage>
</organism>
<dbReference type="EMBL" id="DQ646639">
    <property type="protein sequence ID" value="ABG33849.1"/>
    <property type="molecule type" value="mRNA"/>
</dbReference>
<feature type="chain" id="PRO_5013986712" description="Hydrophobin" evidence="7">
    <location>
        <begin position="20"/>
        <end position="107"/>
    </location>
</feature>
<dbReference type="Pfam" id="PF01185">
    <property type="entry name" value="Hydrophobin"/>
    <property type="match status" value="1"/>
</dbReference>
<gene>
    <name evidence="8" type="primary">hydE</name>
</gene>
<protein>
    <recommendedName>
        <fullName evidence="7">Hydrophobin</fullName>
    </recommendedName>
</protein>
<dbReference type="InterPro" id="IPR019778">
    <property type="entry name" value="Class_I_Hydrophobin_CS"/>
</dbReference>
<evidence type="ECO:0000313" key="8">
    <source>
        <dbReference type="EMBL" id="ABG33849.1"/>
    </source>
</evidence>
<dbReference type="CDD" id="cd23507">
    <property type="entry name" value="hydrophobin_I"/>
    <property type="match status" value="1"/>
</dbReference>
<comment type="similarity">
    <text evidence="2 7">Belongs to the fungal hydrophobin family.</text>
</comment>